<feature type="domain" description="Phosphatidic acid phosphatase type 2/haloperoxidase" evidence="10">
    <location>
        <begin position="134"/>
        <end position="243"/>
    </location>
</feature>
<evidence type="ECO:0000313" key="12">
    <source>
        <dbReference type="Proteomes" id="UP000617634"/>
    </source>
</evidence>
<evidence type="ECO:0000256" key="8">
    <source>
        <dbReference type="PIRNR" id="PIRNR000897"/>
    </source>
</evidence>
<evidence type="ECO:0000256" key="2">
    <source>
        <dbReference type="ARBA" id="ARBA00004418"/>
    </source>
</evidence>
<dbReference type="PROSITE" id="PS01157">
    <property type="entry name" value="ACID_PHOSPH_CL_A"/>
    <property type="match status" value="1"/>
</dbReference>
<comment type="similarity">
    <text evidence="3 8">Belongs to the class A bacterial acid phosphatase family.</text>
</comment>
<dbReference type="EC" id="3.1.3.2" evidence="4 8"/>
<dbReference type="PIRSF" id="PIRSF000897">
    <property type="entry name" value="Acid_Ptase_ClsA"/>
    <property type="match status" value="1"/>
</dbReference>
<dbReference type="Pfam" id="PF01569">
    <property type="entry name" value="PAP2"/>
    <property type="match status" value="1"/>
</dbReference>
<dbReference type="RefSeq" id="WP_197161219.1">
    <property type="nucleotide sequence ID" value="NZ_JADZGI010000001.1"/>
</dbReference>
<reference evidence="11" key="1">
    <citation type="submission" date="2020-11" db="EMBL/GenBank/DDBJ databases">
        <title>Novosphingobium aureum sp. nov., a marine bacterium isolated from sediment of a salt flat.</title>
        <authorList>
            <person name="Yoo Y."/>
            <person name="Kim J.-J."/>
        </authorList>
    </citation>
    <scope>NUCLEOTIDE SEQUENCE</scope>
    <source>
        <strain evidence="11">YJ-S2-02</strain>
    </source>
</reference>
<dbReference type="EMBL" id="JADZGI010000001">
    <property type="protein sequence ID" value="MBH0112243.1"/>
    <property type="molecule type" value="Genomic_DNA"/>
</dbReference>
<comment type="catalytic activity">
    <reaction evidence="1 8">
        <text>a phosphate monoester + H2O = an alcohol + phosphate</text>
        <dbReference type="Rhea" id="RHEA:15017"/>
        <dbReference type="ChEBI" id="CHEBI:15377"/>
        <dbReference type="ChEBI" id="CHEBI:30879"/>
        <dbReference type="ChEBI" id="CHEBI:43474"/>
        <dbReference type="ChEBI" id="CHEBI:67140"/>
        <dbReference type="EC" id="3.1.3.2"/>
    </reaction>
</comment>
<name>A0A931HB22_9SPHN</name>
<accession>A0A931HB22</accession>
<dbReference type="Proteomes" id="UP000617634">
    <property type="component" value="Unassembled WGS sequence"/>
</dbReference>
<evidence type="ECO:0000313" key="11">
    <source>
        <dbReference type="EMBL" id="MBH0112243.1"/>
    </source>
</evidence>
<evidence type="ECO:0000256" key="1">
    <source>
        <dbReference type="ARBA" id="ARBA00000032"/>
    </source>
</evidence>
<protein>
    <recommendedName>
        <fullName evidence="4 8">Acid phosphatase</fullName>
        <ecNumber evidence="4 8">3.1.3.2</ecNumber>
    </recommendedName>
</protein>
<dbReference type="SUPFAM" id="SSF48317">
    <property type="entry name" value="Acid phosphatase/Vanadium-dependent haloperoxidase"/>
    <property type="match status" value="1"/>
</dbReference>
<sequence length="263" mass="27888">MAAGVRARLLSAQVAALALLASGCATTSETSPAPPTSVEAVGLLSPELPWPRGFLAATALPDSLALLPAPPAAGSAEKAADEAAFEQSLGASAQRWALASSDADLEWPHVVASFEPLVATKLSDAAHPHTAMLLRRAMADAAMATYAAKNRYQRVRPFVEHESETCTPGDEAALRSDGSYPSGHTAIGWMLALVLTDLVPQRQDVILQRGYDFGYSRVICRVHWMSDTRAGRVIAAATFARLQADPVYQAQRDLARSEIAAAR</sequence>
<dbReference type="InterPro" id="IPR001011">
    <property type="entry name" value="Acid_Pase_classA_bac"/>
</dbReference>
<evidence type="ECO:0000256" key="3">
    <source>
        <dbReference type="ARBA" id="ARBA00009017"/>
    </source>
</evidence>
<keyword evidence="6" id="KW-0574">Periplasm</keyword>
<organism evidence="11 12">
    <name type="scientific">Novosphingobium aureum</name>
    <dbReference type="NCBI Taxonomy" id="2792964"/>
    <lineage>
        <taxon>Bacteria</taxon>
        <taxon>Pseudomonadati</taxon>
        <taxon>Pseudomonadota</taxon>
        <taxon>Alphaproteobacteria</taxon>
        <taxon>Sphingomonadales</taxon>
        <taxon>Sphingomonadaceae</taxon>
        <taxon>Novosphingobium</taxon>
    </lineage>
</organism>
<dbReference type="AlphaFoldDB" id="A0A931HB22"/>
<keyword evidence="12" id="KW-1185">Reference proteome</keyword>
<evidence type="ECO:0000256" key="9">
    <source>
        <dbReference type="SAM" id="SignalP"/>
    </source>
</evidence>
<evidence type="ECO:0000256" key="4">
    <source>
        <dbReference type="ARBA" id="ARBA00012646"/>
    </source>
</evidence>
<dbReference type="InterPro" id="IPR036938">
    <property type="entry name" value="PAP2/HPO_sf"/>
</dbReference>
<feature type="signal peptide" evidence="9">
    <location>
        <begin position="1"/>
        <end position="27"/>
    </location>
</feature>
<dbReference type="InterPro" id="IPR018296">
    <property type="entry name" value="Acid_Pase_classA_bac_CS"/>
</dbReference>
<dbReference type="GO" id="GO:0003993">
    <property type="term" value="F:acid phosphatase activity"/>
    <property type="evidence" value="ECO:0007669"/>
    <property type="project" value="UniProtKB-EC"/>
</dbReference>
<keyword evidence="7 8" id="KW-0378">Hydrolase</keyword>
<gene>
    <name evidence="11" type="ORF">I5E68_04650</name>
</gene>
<dbReference type="Gene3D" id="1.20.144.10">
    <property type="entry name" value="Phosphatidic acid phosphatase type 2/haloperoxidase"/>
    <property type="match status" value="1"/>
</dbReference>
<feature type="chain" id="PRO_5038083229" description="Acid phosphatase" evidence="9">
    <location>
        <begin position="28"/>
        <end position="263"/>
    </location>
</feature>
<evidence type="ECO:0000259" key="10">
    <source>
        <dbReference type="SMART" id="SM00014"/>
    </source>
</evidence>
<evidence type="ECO:0000256" key="6">
    <source>
        <dbReference type="ARBA" id="ARBA00022764"/>
    </source>
</evidence>
<comment type="caution">
    <text evidence="11">The sequence shown here is derived from an EMBL/GenBank/DDBJ whole genome shotgun (WGS) entry which is preliminary data.</text>
</comment>
<dbReference type="InterPro" id="IPR000326">
    <property type="entry name" value="PAP2/HPO"/>
</dbReference>
<proteinExistence type="inferred from homology"/>
<dbReference type="CDD" id="cd03397">
    <property type="entry name" value="PAP2_acid_phosphatase"/>
    <property type="match status" value="1"/>
</dbReference>
<dbReference type="GO" id="GO:0030288">
    <property type="term" value="C:outer membrane-bounded periplasmic space"/>
    <property type="evidence" value="ECO:0007669"/>
    <property type="project" value="InterPro"/>
</dbReference>
<dbReference type="PRINTS" id="PR00483">
    <property type="entry name" value="BACPHPHTASE"/>
</dbReference>
<evidence type="ECO:0000256" key="5">
    <source>
        <dbReference type="ARBA" id="ARBA00022729"/>
    </source>
</evidence>
<keyword evidence="5 9" id="KW-0732">Signal</keyword>
<comment type="subcellular location">
    <subcellularLocation>
        <location evidence="2">Periplasm</location>
    </subcellularLocation>
</comment>
<dbReference type="PROSITE" id="PS51257">
    <property type="entry name" value="PROKAR_LIPOPROTEIN"/>
    <property type="match status" value="1"/>
</dbReference>
<dbReference type="SMART" id="SM00014">
    <property type="entry name" value="acidPPc"/>
    <property type="match status" value="1"/>
</dbReference>
<evidence type="ECO:0000256" key="7">
    <source>
        <dbReference type="ARBA" id="ARBA00022801"/>
    </source>
</evidence>